<proteinExistence type="predicted"/>
<evidence type="ECO:0000313" key="3">
    <source>
        <dbReference type="Proteomes" id="UP000007819"/>
    </source>
</evidence>
<keyword evidence="1" id="KW-1133">Transmembrane helix</keyword>
<feature type="transmembrane region" description="Helical" evidence="1">
    <location>
        <begin position="41"/>
        <end position="63"/>
    </location>
</feature>
<dbReference type="KEGG" id="api:107884703"/>
<protein>
    <submittedName>
        <fullName evidence="2">Uncharacterized protein</fullName>
    </submittedName>
</protein>
<evidence type="ECO:0000313" key="2">
    <source>
        <dbReference type="EnsemblMetazoa" id="XP_029343505.1"/>
    </source>
</evidence>
<reference evidence="2" key="2">
    <citation type="submission" date="2022-06" db="UniProtKB">
        <authorList>
            <consortium name="EnsemblMetazoa"/>
        </authorList>
    </citation>
    <scope>IDENTIFICATION</scope>
</reference>
<dbReference type="GeneID" id="107884703"/>
<dbReference type="OrthoDB" id="6619697at2759"/>
<dbReference type="EnsemblMetazoa" id="XM_029487645.1">
    <property type="protein sequence ID" value="XP_029343505.1"/>
    <property type="gene ID" value="LOC107884703"/>
</dbReference>
<organism evidence="2 3">
    <name type="scientific">Acyrthosiphon pisum</name>
    <name type="common">Pea aphid</name>
    <dbReference type="NCBI Taxonomy" id="7029"/>
    <lineage>
        <taxon>Eukaryota</taxon>
        <taxon>Metazoa</taxon>
        <taxon>Ecdysozoa</taxon>
        <taxon>Arthropoda</taxon>
        <taxon>Hexapoda</taxon>
        <taxon>Insecta</taxon>
        <taxon>Pterygota</taxon>
        <taxon>Neoptera</taxon>
        <taxon>Paraneoptera</taxon>
        <taxon>Hemiptera</taxon>
        <taxon>Sternorrhyncha</taxon>
        <taxon>Aphidomorpha</taxon>
        <taxon>Aphidoidea</taxon>
        <taxon>Aphididae</taxon>
        <taxon>Macrosiphini</taxon>
        <taxon>Acyrthosiphon</taxon>
    </lineage>
</organism>
<name>A0A8R2JPP4_ACYPI</name>
<keyword evidence="1" id="KW-0812">Transmembrane</keyword>
<dbReference type="Proteomes" id="UP000007819">
    <property type="component" value="Chromosome A1"/>
</dbReference>
<dbReference type="RefSeq" id="XP_029343505.1">
    <property type="nucleotide sequence ID" value="XM_029487645.1"/>
</dbReference>
<sequence>MKSSTRWTNSNYIQITLFLNAINQYQPNVNVIGFYEINRGLLGSIFFQILSLLLTYLIVLVQLNSSFTTPSSAEQDYNTTMV</sequence>
<dbReference type="CTD" id="38453"/>
<reference evidence="3" key="1">
    <citation type="submission" date="2010-06" db="EMBL/GenBank/DDBJ databases">
        <authorList>
            <person name="Jiang H."/>
            <person name="Abraham K."/>
            <person name="Ali S."/>
            <person name="Alsbrooks S.L."/>
            <person name="Anim B.N."/>
            <person name="Anosike U.S."/>
            <person name="Attaway T."/>
            <person name="Bandaranaike D.P."/>
            <person name="Battles P.K."/>
            <person name="Bell S.N."/>
            <person name="Bell A.V."/>
            <person name="Beltran B."/>
            <person name="Bickham C."/>
            <person name="Bustamante Y."/>
            <person name="Caleb T."/>
            <person name="Canada A."/>
            <person name="Cardenas V."/>
            <person name="Carter K."/>
            <person name="Chacko J."/>
            <person name="Chandrabose M.N."/>
            <person name="Chavez D."/>
            <person name="Chavez A."/>
            <person name="Chen L."/>
            <person name="Chu H.-S."/>
            <person name="Claassen K.J."/>
            <person name="Cockrell R."/>
            <person name="Collins M."/>
            <person name="Cooper J.A."/>
            <person name="Cree A."/>
            <person name="Curry S.M."/>
            <person name="Da Y."/>
            <person name="Dao M.D."/>
            <person name="Das B."/>
            <person name="Davila M.-L."/>
            <person name="Davy-Carroll L."/>
            <person name="Denson S."/>
            <person name="Dinh H."/>
            <person name="Ebong V.E."/>
            <person name="Edwards J.R."/>
            <person name="Egan A."/>
            <person name="El-Daye J."/>
            <person name="Escobedo L."/>
            <person name="Fernandez S."/>
            <person name="Fernando P.R."/>
            <person name="Flagg N."/>
            <person name="Forbes L.D."/>
            <person name="Fowler R.G."/>
            <person name="Fu Q."/>
            <person name="Gabisi R.A."/>
            <person name="Ganer J."/>
            <person name="Garbino Pronczuk A."/>
            <person name="Garcia R.M."/>
            <person name="Garner T."/>
            <person name="Garrett T.E."/>
            <person name="Gonzalez D.A."/>
            <person name="Hamid H."/>
            <person name="Hawkins E.S."/>
            <person name="Hirani K."/>
            <person name="Hogues M.E."/>
            <person name="Hollins B."/>
            <person name="Hsiao C.-H."/>
            <person name="Jabil R."/>
            <person name="James M.L."/>
            <person name="Jhangiani S.N."/>
            <person name="Johnson B."/>
            <person name="Johnson Q."/>
            <person name="Joshi V."/>
            <person name="Kalu J.B."/>
            <person name="Kam C."/>
            <person name="Kashfia A."/>
            <person name="Keebler J."/>
            <person name="Kisamo H."/>
            <person name="Kovar C.L."/>
            <person name="Lago L.A."/>
            <person name="Lai C.-Y."/>
            <person name="Laidlaw J."/>
            <person name="Lara F."/>
            <person name="Le T.-K."/>
            <person name="Lee S.L."/>
            <person name="Legall F.H."/>
            <person name="Lemon S.J."/>
            <person name="Lewis L.R."/>
            <person name="Li B."/>
            <person name="Liu Y."/>
            <person name="Liu Y.-S."/>
            <person name="Lopez J."/>
            <person name="Lozado R.J."/>
            <person name="Lu J."/>
            <person name="Madu R.C."/>
            <person name="Maheshwari M."/>
            <person name="Maheshwari R."/>
            <person name="Malloy K."/>
            <person name="Martinez E."/>
            <person name="Mathew T."/>
            <person name="Mercado I.C."/>
            <person name="Mercado C."/>
            <person name="Meyer B."/>
            <person name="Montgomery K."/>
            <person name="Morgan M.B."/>
            <person name="Munidasa M."/>
            <person name="Nazareth L.V."/>
            <person name="Nelson J."/>
            <person name="Ng B.M."/>
            <person name="Nguyen N.B."/>
            <person name="Nguyen P.Q."/>
            <person name="Nguyen T."/>
            <person name="Obregon M."/>
            <person name="Okwuonu G.O."/>
            <person name="Onwere C.G."/>
            <person name="Orozco G."/>
            <person name="Parra A."/>
            <person name="Patel S."/>
            <person name="Patil S."/>
            <person name="Perez A."/>
            <person name="Perez Y."/>
            <person name="Pham C."/>
            <person name="Primus E.L."/>
            <person name="Pu L.-L."/>
            <person name="Puazo M."/>
            <person name="Qin X."/>
            <person name="Quiroz J.B."/>
            <person name="Reese J."/>
            <person name="Richards S."/>
            <person name="Rives C.M."/>
            <person name="Robberts R."/>
            <person name="Ruiz S.J."/>
            <person name="Ruiz M.J."/>
            <person name="Santibanez J."/>
            <person name="Schneider B.W."/>
            <person name="Sisson I."/>
            <person name="Smith M."/>
            <person name="Sodergren E."/>
            <person name="Song X.-Z."/>
            <person name="Song B.B."/>
            <person name="Summersgill H."/>
            <person name="Thelus R."/>
            <person name="Thornton R.D."/>
            <person name="Trejos Z.Y."/>
            <person name="Usmani K."/>
            <person name="Vattathil S."/>
            <person name="Villasana D."/>
            <person name="Walker D.L."/>
            <person name="Wang S."/>
            <person name="Wang K."/>
            <person name="White C.S."/>
            <person name="Williams A.C."/>
            <person name="Williamson J."/>
            <person name="Wilson K."/>
            <person name="Woghiren I.O."/>
            <person name="Woodworth J.R."/>
            <person name="Worley K.C."/>
            <person name="Wright R.A."/>
            <person name="Wu W."/>
            <person name="Young L."/>
            <person name="Zhang L."/>
            <person name="Zhang J."/>
            <person name="Zhu Y."/>
            <person name="Muzny D.M."/>
            <person name="Weinstock G."/>
            <person name="Gibbs R.A."/>
        </authorList>
    </citation>
    <scope>NUCLEOTIDE SEQUENCE [LARGE SCALE GENOMIC DNA]</scope>
    <source>
        <strain evidence="3">LSR1</strain>
    </source>
</reference>
<keyword evidence="3" id="KW-1185">Reference proteome</keyword>
<evidence type="ECO:0000256" key="1">
    <source>
        <dbReference type="SAM" id="Phobius"/>
    </source>
</evidence>
<accession>A0A8R2JPP4</accession>
<keyword evidence="1" id="KW-0472">Membrane</keyword>
<dbReference type="AlphaFoldDB" id="A0A8R2JPP4"/>